<feature type="domain" description="Integrase catalytic" evidence="2">
    <location>
        <begin position="137"/>
        <end position="311"/>
    </location>
</feature>
<dbReference type="SUPFAM" id="SSF53098">
    <property type="entry name" value="Ribonuclease H-like"/>
    <property type="match status" value="1"/>
</dbReference>
<dbReference type="Pfam" id="PF00665">
    <property type="entry name" value="rve"/>
    <property type="match status" value="1"/>
</dbReference>
<comment type="caution">
    <text evidence="3">The sequence shown here is derived from an EMBL/GenBank/DDBJ whole genome shotgun (WGS) entry which is preliminary data.</text>
</comment>
<dbReference type="NCBIfam" id="NF033516">
    <property type="entry name" value="transpos_IS3"/>
    <property type="match status" value="1"/>
</dbReference>
<dbReference type="PROSITE" id="PS50994">
    <property type="entry name" value="INTEGRASE"/>
    <property type="match status" value="1"/>
</dbReference>
<gene>
    <name evidence="3" type="ORF">ACFQ22_11805</name>
</gene>
<keyword evidence="4" id="KW-1185">Reference proteome</keyword>
<dbReference type="InterPro" id="IPR001584">
    <property type="entry name" value="Integrase_cat-core"/>
</dbReference>
<dbReference type="Proteomes" id="UP001597156">
    <property type="component" value="Unassembled WGS sequence"/>
</dbReference>
<dbReference type="Gene3D" id="3.30.420.10">
    <property type="entry name" value="Ribonuclease H-like superfamily/Ribonuclease H"/>
    <property type="match status" value="1"/>
</dbReference>
<dbReference type="InterPro" id="IPR050900">
    <property type="entry name" value="Transposase_IS3/IS150/IS904"/>
</dbReference>
<evidence type="ECO:0000256" key="1">
    <source>
        <dbReference type="ARBA" id="ARBA00002286"/>
    </source>
</evidence>
<reference evidence="4" key="1">
    <citation type="journal article" date="2019" name="Int. J. Syst. Evol. Microbiol.">
        <title>The Global Catalogue of Microorganisms (GCM) 10K type strain sequencing project: providing services to taxonomists for standard genome sequencing and annotation.</title>
        <authorList>
            <consortium name="The Broad Institute Genomics Platform"/>
            <consortium name="The Broad Institute Genome Sequencing Center for Infectious Disease"/>
            <person name="Wu L."/>
            <person name="Ma J."/>
        </authorList>
    </citation>
    <scope>NUCLEOTIDE SEQUENCE [LARGE SCALE GENOMIC DNA]</scope>
    <source>
        <strain evidence="4">CCUG 71848</strain>
    </source>
</reference>
<dbReference type="InterPro" id="IPR025948">
    <property type="entry name" value="HTH-like_dom"/>
</dbReference>
<dbReference type="PANTHER" id="PTHR46889">
    <property type="entry name" value="TRANSPOSASE INSF FOR INSERTION SEQUENCE IS3B-RELATED"/>
    <property type="match status" value="1"/>
</dbReference>
<accession>A0ABW3PUU8</accession>
<evidence type="ECO:0000259" key="2">
    <source>
        <dbReference type="PROSITE" id="PS50994"/>
    </source>
</evidence>
<dbReference type="RefSeq" id="WP_162919801.1">
    <property type="nucleotide sequence ID" value="NZ_JBHTLH010000041.1"/>
</dbReference>
<protein>
    <submittedName>
        <fullName evidence="3">IS3 family transposase</fullName>
    </submittedName>
</protein>
<dbReference type="InterPro" id="IPR012337">
    <property type="entry name" value="RNaseH-like_sf"/>
</dbReference>
<proteinExistence type="predicted"/>
<dbReference type="PANTHER" id="PTHR46889:SF4">
    <property type="entry name" value="TRANSPOSASE INSO FOR INSERTION SEQUENCE ELEMENT IS911B-RELATED"/>
    <property type="match status" value="1"/>
</dbReference>
<dbReference type="Pfam" id="PF13276">
    <property type="entry name" value="HTH_21"/>
    <property type="match status" value="1"/>
</dbReference>
<name>A0ABW3PUU8_9LACO</name>
<organism evidence="3 4">
    <name type="scientific">Lentilactobacillus raoultii</name>
    <dbReference type="NCBI Taxonomy" id="1987503"/>
    <lineage>
        <taxon>Bacteria</taxon>
        <taxon>Bacillati</taxon>
        <taxon>Bacillota</taxon>
        <taxon>Bacilli</taxon>
        <taxon>Lactobacillales</taxon>
        <taxon>Lactobacillaceae</taxon>
        <taxon>Lentilactobacillus</taxon>
    </lineage>
</organism>
<dbReference type="EMBL" id="JBHTLH010000041">
    <property type="protein sequence ID" value="MFD1126036.1"/>
    <property type="molecule type" value="Genomic_DNA"/>
</dbReference>
<dbReference type="InterPro" id="IPR036397">
    <property type="entry name" value="RNaseH_sf"/>
</dbReference>
<evidence type="ECO:0000313" key="3">
    <source>
        <dbReference type="EMBL" id="MFD1126036.1"/>
    </source>
</evidence>
<sequence length="315" mass="37583">MAAAGKQAADLTNHEISQFIFGLREKFTLTAILNALAFPKATYMYWQKRLFMVDRDAQLEHRILEIHQAHPDYGYRRITMTLRQQRLLVNKKRVQRLMRKMDLHAAGYVRRISGPASTYHSYEGQVGMICPNRIHRRFETSICHQKITTDTTELVYFDKQFGQESQSHSLYLDVFLDMFNSEVIVYRLSRQPTEQTVLDGLAEAIQVTSDCRFRRTFHSDRGWIYQMPAYHQKLKQQRIFQSMSRRGSCLDNAMMENFFSILKREMYNGRIYRSYDDLKQAIERYLDYYNCHRIKQKLNWQSPVDYRLNADEAKY</sequence>
<comment type="function">
    <text evidence="1">Involved in the transposition of the insertion sequence.</text>
</comment>
<evidence type="ECO:0000313" key="4">
    <source>
        <dbReference type="Proteomes" id="UP001597156"/>
    </source>
</evidence>
<dbReference type="Pfam" id="PF13333">
    <property type="entry name" value="rve_2"/>
    <property type="match status" value="1"/>
</dbReference>
<dbReference type="InterPro" id="IPR048020">
    <property type="entry name" value="Transpos_IS3"/>
</dbReference>